<dbReference type="InterPro" id="IPR012337">
    <property type="entry name" value="RNaseH-like_sf"/>
</dbReference>
<feature type="region of interest" description="Disordered" evidence="1">
    <location>
        <begin position="126"/>
        <end position="210"/>
    </location>
</feature>
<keyword evidence="4" id="KW-1185">Reference proteome</keyword>
<dbReference type="InterPro" id="IPR043502">
    <property type="entry name" value="DNA/RNA_pol_sf"/>
</dbReference>
<comment type="caution">
    <text evidence="3">The sequence shown here is derived from an EMBL/GenBank/DDBJ whole genome shotgun (WGS) entry which is preliminary data.</text>
</comment>
<proteinExistence type="predicted"/>
<sequence>MDDFCREKGIRREYSVARTPQQNGVAERRNRTLIETARTITRRVEENLHIGFFENKPMIEGNSPKWLFDIDSLTQSMNYVPVATGTITNESAGTQGELNAGTSTQKEEISQDCIVMPIWKDASYFDSPSKDVGNGEPKSAADDQKQVEDGPDNENDEKDKSEDDSSPKEVNTAGQHVNTASPEVNTGRFKLNTVDPSVNTASSYDQDSPKDMFTMGASHTLEATHVEFFSDEDEPEVDLGNITNSYTVPTTPNTRIHKDHPIENVIGDVKSSVQTRRMTKPTSEQGFLSAVYEQKTHDTLNTCLYACFLSQIEPTSIAKALSDSSWVEAMQEELLQFKLQQVWILVDLPIGKRAIGTKWVFRNKKDERGIVIRNKARLVAQGHRQEEGIDYEEVFAPVARIEAIRLFLAYASFMGFLVYQMDVKSAFLYGTIEEEVYVTQPPGFKDPDNPDKVYKAVKALYGLHQEQRAWYETLANYLLGNGFKRGKIDQTLFIKKQKGDILLVQVYVDDIIFGSTNKELCTGFEKPMKDKFQMSSMGELTFFLGLQSASTPVDLKKPLVKDGYANDVDVYLYRSIIRSLMYLTTSISDIMFAVCACVKFQVTPKTSYLLAVKRIFRYLKGKPTLGLWYSSDSPFELVAYTDSDYARATQDRKSTTRDLLTKGFDAGRHVKRGRDTKIPQSSGLPVKVGDEAVHKEFGDRMERAVTTASSLEAEQDSGNINRTQSMATLNEPSPLGTSFGSGPRVNTLRSGEDIMKTYGIDDTLYKTD</sequence>
<dbReference type="SUPFAM" id="SSF56672">
    <property type="entry name" value="DNA/RNA polymerases"/>
    <property type="match status" value="1"/>
</dbReference>
<reference evidence="3" key="2">
    <citation type="submission" date="2022-01" db="EMBL/GenBank/DDBJ databases">
        <authorList>
            <person name="Yamashiro T."/>
            <person name="Shiraishi A."/>
            <person name="Satake H."/>
            <person name="Nakayama K."/>
        </authorList>
    </citation>
    <scope>NUCLEOTIDE SEQUENCE</scope>
</reference>
<evidence type="ECO:0000259" key="2">
    <source>
        <dbReference type="Pfam" id="PF07727"/>
    </source>
</evidence>
<feature type="compositionally biased region" description="Polar residues" evidence="1">
    <location>
        <begin position="194"/>
        <end position="206"/>
    </location>
</feature>
<dbReference type="InterPro" id="IPR013103">
    <property type="entry name" value="RVT_2"/>
</dbReference>
<dbReference type="PANTHER" id="PTHR11439">
    <property type="entry name" value="GAG-POL-RELATED RETROTRANSPOSON"/>
    <property type="match status" value="1"/>
</dbReference>
<feature type="compositionally biased region" description="Polar residues" evidence="1">
    <location>
        <begin position="172"/>
        <end position="184"/>
    </location>
</feature>
<gene>
    <name evidence="3" type="ORF">Tco_0681801</name>
</gene>
<evidence type="ECO:0000313" key="3">
    <source>
        <dbReference type="EMBL" id="GJS67237.1"/>
    </source>
</evidence>
<feature type="domain" description="Reverse transcriptase Ty1/copia-type" evidence="2">
    <location>
        <begin position="341"/>
        <end position="549"/>
    </location>
</feature>
<evidence type="ECO:0000256" key="1">
    <source>
        <dbReference type="SAM" id="MobiDB-lite"/>
    </source>
</evidence>
<evidence type="ECO:0000313" key="4">
    <source>
        <dbReference type="Proteomes" id="UP001151760"/>
    </source>
</evidence>
<dbReference type="InterPro" id="IPR036397">
    <property type="entry name" value="RNaseH_sf"/>
</dbReference>
<reference evidence="3" key="1">
    <citation type="journal article" date="2022" name="Int. J. Mol. Sci.">
        <title>Draft Genome of Tanacetum Coccineum: Genomic Comparison of Closely Related Tanacetum-Family Plants.</title>
        <authorList>
            <person name="Yamashiro T."/>
            <person name="Shiraishi A."/>
            <person name="Nakayama K."/>
            <person name="Satake H."/>
        </authorList>
    </citation>
    <scope>NUCLEOTIDE SEQUENCE</scope>
</reference>
<protein>
    <submittedName>
        <fullName evidence="3">Ribonuclease H-like domain-containing protein</fullName>
    </submittedName>
</protein>
<name>A0ABQ4XQ91_9ASTR</name>
<feature type="compositionally biased region" description="Basic and acidic residues" evidence="1">
    <location>
        <begin position="139"/>
        <end position="148"/>
    </location>
</feature>
<dbReference type="Gene3D" id="3.30.420.10">
    <property type="entry name" value="Ribonuclease H-like superfamily/Ribonuclease H"/>
    <property type="match status" value="1"/>
</dbReference>
<organism evidence="3 4">
    <name type="scientific">Tanacetum coccineum</name>
    <dbReference type="NCBI Taxonomy" id="301880"/>
    <lineage>
        <taxon>Eukaryota</taxon>
        <taxon>Viridiplantae</taxon>
        <taxon>Streptophyta</taxon>
        <taxon>Embryophyta</taxon>
        <taxon>Tracheophyta</taxon>
        <taxon>Spermatophyta</taxon>
        <taxon>Magnoliopsida</taxon>
        <taxon>eudicotyledons</taxon>
        <taxon>Gunneridae</taxon>
        <taxon>Pentapetalae</taxon>
        <taxon>asterids</taxon>
        <taxon>campanulids</taxon>
        <taxon>Asterales</taxon>
        <taxon>Asteraceae</taxon>
        <taxon>Asteroideae</taxon>
        <taxon>Anthemideae</taxon>
        <taxon>Anthemidinae</taxon>
        <taxon>Tanacetum</taxon>
    </lineage>
</organism>
<dbReference type="EMBL" id="BQNB010009704">
    <property type="protein sequence ID" value="GJS67237.1"/>
    <property type="molecule type" value="Genomic_DNA"/>
</dbReference>
<dbReference type="Pfam" id="PF07727">
    <property type="entry name" value="RVT_2"/>
    <property type="match status" value="1"/>
</dbReference>
<dbReference type="SUPFAM" id="SSF53098">
    <property type="entry name" value="Ribonuclease H-like"/>
    <property type="match status" value="1"/>
</dbReference>
<feature type="compositionally biased region" description="Basic and acidic residues" evidence="1">
    <location>
        <begin position="157"/>
        <end position="167"/>
    </location>
</feature>
<dbReference type="PANTHER" id="PTHR11439:SF509">
    <property type="entry name" value="RNA-DIRECTED DNA POLYMERASE"/>
    <property type="match status" value="1"/>
</dbReference>
<dbReference type="Proteomes" id="UP001151760">
    <property type="component" value="Unassembled WGS sequence"/>
</dbReference>
<accession>A0ABQ4XQ91</accession>